<organism evidence="1 2">
    <name type="scientific">Dentiscutata heterogama</name>
    <dbReference type="NCBI Taxonomy" id="1316150"/>
    <lineage>
        <taxon>Eukaryota</taxon>
        <taxon>Fungi</taxon>
        <taxon>Fungi incertae sedis</taxon>
        <taxon>Mucoromycota</taxon>
        <taxon>Glomeromycotina</taxon>
        <taxon>Glomeromycetes</taxon>
        <taxon>Diversisporales</taxon>
        <taxon>Gigasporaceae</taxon>
        <taxon>Dentiscutata</taxon>
    </lineage>
</organism>
<sequence>LNTKFITTDIRQLTDLFIEIKKICGNEDFDEGSDDFASRYTILDNKAASEASEKKIAKIDESDESPKFPTLTRTHRFLENVDQRF</sequence>
<name>A0ACA9NXK3_9GLOM</name>
<accession>A0ACA9NXK3</accession>
<gene>
    <name evidence="1" type="ORF">DHETER_LOCUS10727</name>
</gene>
<comment type="caution">
    <text evidence="1">The sequence shown here is derived from an EMBL/GenBank/DDBJ whole genome shotgun (WGS) entry which is preliminary data.</text>
</comment>
<dbReference type="Proteomes" id="UP000789702">
    <property type="component" value="Unassembled WGS sequence"/>
</dbReference>
<protein>
    <submittedName>
        <fullName evidence="1">403_t:CDS:1</fullName>
    </submittedName>
</protein>
<keyword evidence="2" id="KW-1185">Reference proteome</keyword>
<feature type="non-terminal residue" evidence="1">
    <location>
        <position position="1"/>
    </location>
</feature>
<evidence type="ECO:0000313" key="2">
    <source>
        <dbReference type="Proteomes" id="UP000789702"/>
    </source>
</evidence>
<reference evidence="1" key="1">
    <citation type="submission" date="2021-06" db="EMBL/GenBank/DDBJ databases">
        <authorList>
            <person name="Kallberg Y."/>
            <person name="Tangrot J."/>
            <person name="Rosling A."/>
        </authorList>
    </citation>
    <scope>NUCLEOTIDE SEQUENCE</scope>
    <source>
        <strain evidence="1">IL203A</strain>
    </source>
</reference>
<dbReference type="EMBL" id="CAJVPU010021719">
    <property type="protein sequence ID" value="CAG8682420.1"/>
    <property type="molecule type" value="Genomic_DNA"/>
</dbReference>
<evidence type="ECO:0000313" key="1">
    <source>
        <dbReference type="EMBL" id="CAG8682420.1"/>
    </source>
</evidence>
<proteinExistence type="predicted"/>